<evidence type="ECO:0000256" key="4">
    <source>
        <dbReference type="ARBA" id="ARBA00023054"/>
    </source>
</evidence>
<keyword evidence="1 6" id="KW-0963">Cytoplasm</keyword>
<comment type="domain">
    <text evidence="6">Contains large globular domains required for ATP hydrolysis at each terminus and a third globular domain forming a flexible hinge near the middle of the molecule. These domains are separated by coiled-coil structures.</text>
</comment>
<feature type="binding site" evidence="6">
    <location>
        <begin position="32"/>
        <end position="39"/>
    </location>
    <ligand>
        <name>ATP</name>
        <dbReference type="ChEBI" id="CHEBI:30616"/>
    </ligand>
</feature>
<feature type="domain" description="RecF/RecN/SMC N-terminal" evidence="7">
    <location>
        <begin position="4"/>
        <end position="1138"/>
    </location>
</feature>
<comment type="subunit">
    <text evidence="6">Homodimer.</text>
</comment>
<evidence type="ECO:0000313" key="9">
    <source>
        <dbReference type="Proteomes" id="UP000722336"/>
    </source>
</evidence>
<sequence>MKFRRLRLSGFKSFVDAAELRIEDGLTGVVGPNGCGKSNLLESLRWLMGESSAKSLRGAGMEDVIFAGTDRRPSRDVAEVQLQLDNKDRKAPAQFNESDEIDVSRHIERGLGSAYRINGRDVRQKDVQLLFADAATGAHSPALVSQGRIGAIINAKPQDRRKLLEEAAGIAGLHVRRKDAEQRLKAAETNLERLSDMLSGMETQAASLGRQARAAERYRKLSERITLAEGMLLYAKWRAAKSDADAAKEELSGLGRKLDDAIRNSARLTTLQEAAKSGLPALRTAEAEAAAALQTLSHRADVLGSELRDVERRMAETEAAIRTADADAARETDSRADAHAALDRLNTERGEIEAQLAEARDAIPDAEALVARLETESAEIDTKLSEALSAHADARAQRQAAEAAAEATTVRLGRAARTMETAEGAVAALEPVDALLAARTDAEAIRAQAEAALADIAGEIEAAERERETAEAARAQAQDAMSNARGLLSALESEASALTRQTQRHEGAAVRPLLDSVTVAKGYEAAFAAAFGRAVEADLEGDETAMRWRAPGADDDWKGDPALPNKVSTLADHVQAPDELSRRLAQIGLVDEAPSADAIAALAPGQSLVTPKGELYRWDGLMARPDESDGTADLLARRTRLREVEAELPTAHAAVAATGAAAAAARTALADLAARIADARARRMEAEAARGAAASELARLEGRIERGQAQAEAAAAALARAAADHGEAEAAARESAARLAALPGLDALAIAAEEVRRESETVRAKLAQARADHVTLLRSLSGGEARLNAIASERADWERRLQGSGAQQEALAARAAAAKAALAELAARPAEIEALRAALVDDRVNAETARQAAADRLAAAERAASVHDRDARAAADAMAELKEARGRLEAQRENHELRRVEMGRIAAEKFQSPPHILPAKLAFDEDEVSEEGAVSDALSKLQADRDRMGPVNLRAEEELSEIRAALDESNAESEDLLAAIARLRGSIGALNREGRARLLTAFEEVDKHFRSLFSGLFGGGEARLELVESDDPLQAGLEIMAQPPGKKLQSMSLLSGGEQAMTAVALIFAIFLTNPAPICVLDEVDAPLDDANIERFCDLLDRMTTLTDTRFLIVTHNAVTMSRMHRLYGVTMAERGVSQLVSVDLGGAETLLAAE</sequence>
<evidence type="ECO:0000256" key="3">
    <source>
        <dbReference type="ARBA" id="ARBA00022840"/>
    </source>
</evidence>
<evidence type="ECO:0000256" key="2">
    <source>
        <dbReference type="ARBA" id="ARBA00022741"/>
    </source>
</evidence>
<dbReference type="CDD" id="cd03278">
    <property type="entry name" value="ABC_SMC_barmotin"/>
    <property type="match status" value="1"/>
</dbReference>
<comment type="function">
    <text evidence="6">Required for chromosome condensation and partitioning.</text>
</comment>
<gene>
    <name evidence="6 8" type="primary">smc</name>
    <name evidence="8" type="ORF">KCG44_06810</name>
</gene>
<dbReference type="NCBIfam" id="TIGR02168">
    <property type="entry name" value="SMC_prok_B"/>
    <property type="match status" value="1"/>
</dbReference>
<dbReference type="HAMAP" id="MF_01894">
    <property type="entry name" value="Smc_prok"/>
    <property type="match status" value="1"/>
</dbReference>
<evidence type="ECO:0000256" key="6">
    <source>
        <dbReference type="HAMAP-Rule" id="MF_01894"/>
    </source>
</evidence>
<comment type="caution">
    <text evidence="8">The sequence shown here is derived from an EMBL/GenBank/DDBJ whole genome shotgun (WGS) entry which is preliminary data.</text>
</comment>
<protein>
    <recommendedName>
        <fullName evidence="6">Chromosome partition protein Smc</fullName>
    </recommendedName>
</protein>
<keyword evidence="9" id="KW-1185">Reference proteome</keyword>
<keyword evidence="4 6" id="KW-0175">Coiled coil</keyword>
<feature type="coiled-coil region" evidence="6">
    <location>
        <begin position="662"/>
        <end position="717"/>
    </location>
</feature>
<dbReference type="InterPro" id="IPR003395">
    <property type="entry name" value="RecF/RecN/SMC_N"/>
</dbReference>
<dbReference type="Proteomes" id="UP000722336">
    <property type="component" value="Unassembled WGS sequence"/>
</dbReference>
<evidence type="ECO:0000313" key="8">
    <source>
        <dbReference type="EMBL" id="MBV7256495.1"/>
    </source>
</evidence>
<proteinExistence type="inferred from homology"/>
<accession>A0ABS6SDR9</accession>
<dbReference type="RefSeq" id="WP_218445138.1">
    <property type="nucleotide sequence ID" value="NZ_JAGSPA010000002.1"/>
</dbReference>
<feature type="coiled-coil region" evidence="6">
    <location>
        <begin position="446"/>
        <end position="508"/>
    </location>
</feature>
<feature type="coiled-coil region" evidence="6">
    <location>
        <begin position="293"/>
        <end position="376"/>
    </location>
</feature>
<dbReference type="Pfam" id="PF02463">
    <property type="entry name" value="SMC_N"/>
    <property type="match status" value="1"/>
</dbReference>
<reference evidence="8 9" key="1">
    <citation type="submission" date="2021-04" db="EMBL/GenBank/DDBJ databases">
        <authorList>
            <person name="Pira H."/>
            <person name="Risdian C."/>
            <person name="Wink J."/>
        </authorList>
    </citation>
    <scope>NUCLEOTIDE SEQUENCE [LARGE SCALE GENOMIC DNA]</scope>
    <source>
        <strain evidence="8 9">WHA3</strain>
    </source>
</reference>
<dbReference type="PANTHER" id="PTHR43977">
    <property type="entry name" value="STRUCTURAL MAINTENANCE OF CHROMOSOMES PROTEIN 3"/>
    <property type="match status" value="1"/>
</dbReference>
<comment type="subcellular location">
    <subcellularLocation>
        <location evidence="6">Cytoplasm</location>
    </subcellularLocation>
</comment>
<dbReference type="InterPro" id="IPR024704">
    <property type="entry name" value="SMC"/>
</dbReference>
<evidence type="ECO:0000256" key="5">
    <source>
        <dbReference type="ARBA" id="ARBA00023125"/>
    </source>
</evidence>
<dbReference type="EMBL" id="JAGSPA010000002">
    <property type="protein sequence ID" value="MBV7256495.1"/>
    <property type="molecule type" value="Genomic_DNA"/>
</dbReference>
<feature type="coiled-coil region" evidence="6">
    <location>
        <begin position="952"/>
        <end position="979"/>
    </location>
</feature>
<keyword evidence="5 6" id="KW-0238">DNA-binding</keyword>
<keyword evidence="3 6" id="KW-0067">ATP-binding</keyword>
<evidence type="ECO:0000256" key="1">
    <source>
        <dbReference type="ARBA" id="ARBA00022490"/>
    </source>
</evidence>
<dbReference type="PIRSF" id="PIRSF005719">
    <property type="entry name" value="SMC"/>
    <property type="match status" value="1"/>
</dbReference>
<organism evidence="8 9">
    <name type="scientific">Pacificimonas pallii</name>
    <dbReference type="NCBI Taxonomy" id="2827236"/>
    <lineage>
        <taxon>Bacteria</taxon>
        <taxon>Pseudomonadati</taxon>
        <taxon>Pseudomonadota</taxon>
        <taxon>Alphaproteobacteria</taxon>
        <taxon>Sphingomonadales</taxon>
        <taxon>Sphingosinicellaceae</taxon>
        <taxon>Pacificimonas</taxon>
    </lineage>
</organism>
<dbReference type="InterPro" id="IPR011890">
    <property type="entry name" value="SMC_prok"/>
</dbReference>
<name>A0ABS6SDR9_9SPHN</name>
<evidence type="ECO:0000259" key="7">
    <source>
        <dbReference type="Pfam" id="PF02463"/>
    </source>
</evidence>
<feature type="coiled-coil region" evidence="6">
    <location>
        <begin position="843"/>
        <end position="898"/>
    </location>
</feature>
<keyword evidence="2 6" id="KW-0547">Nucleotide-binding</keyword>
<feature type="coiled-coil region" evidence="6">
    <location>
        <begin position="170"/>
        <end position="204"/>
    </location>
</feature>
<comment type="similarity">
    <text evidence="6">Belongs to the SMC family.</text>
</comment>